<dbReference type="OMA" id="MHIRSER"/>
<dbReference type="InParanoid" id="A0A1X7VLC7"/>
<dbReference type="CDD" id="cd03801">
    <property type="entry name" value="GT4_PimA-like"/>
    <property type="match status" value="1"/>
</dbReference>
<dbReference type="GO" id="GO:0016757">
    <property type="term" value="F:glycosyltransferase activity"/>
    <property type="evidence" value="ECO:0007669"/>
    <property type="project" value="TreeGrafter"/>
</dbReference>
<proteinExistence type="predicted"/>
<dbReference type="EnsemblMetazoa" id="Aqu2.1.40867_001">
    <property type="protein sequence ID" value="Aqu2.1.40867_001"/>
    <property type="gene ID" value="Aqu2.1.40867"/>
</dbReference>
<protein>
    <submittedName>
        <fullName evidence="1">Uncharacterized protein</fullName>
    </submittedName>
</protein>
<dbReference type="AlphaFoldDB" id="A0A1X7VLC7"/>
<dbReference type="InterPro" id="IPR050194">
    <property type="entry name" value="Glycosyltransferase_grp1"/>
</dbReference>
<evidence type="ECO:0000313" key="1">
    <source>
        <dbReference type="EnsemblMetazoa" id="Aqu2.1.40867_001"/>
    </source>
</evidence>
<dbReference type="PANTHER" id="PTHR45947">
    <property type="entry name" value="SULFOQUINOVOSYL TRANSFERASE SQD2"/>
    <property type="match status" value="1"/>
</dbReference>
<organism evidence="1">
    <name type="scientific">Amphimedon queenslandica</name>
    <name type="common">Sponge</name>
    <dbReference type="NCBI Taxonomy" id="400682"/>
    <lineage>
        <taxon>Eukaryota</taxon>
        <taxon>Metazoa</taxon>
        <taxon>Porifera</taxon>
        <taxon>Demospongiae</taxon>
        <taxon>Heteroscleromorpha</taxon>
        <taxon>Haplosclerida</taxon>
        <taxon>Niphatidae</taxon>
        <taxon>Amphimedon</taxon>
    </lineage>
</organism>
<dbReference type="Gene3D" id="3.40.50.2000">
    <property type="entry name" value="Glycogen Phosphorylase B"/>
    <property type="match status" value="2"/>
</dbReference>
<dbReference type="PANTHER" id="PTHR45947:SF3">
    <property type="entry name" value="SULFOQUINOVOSYL TRANSFERASE SQD2"/>
    <property type="match status" value="1"/>
</dbReference>
<dbReference type="SUPFAM" id="SSF53756">
    <property type="entry name" value="UDP-Glycosyltransferase/glycogen phosphorylase"/>
    <property type="match status" value="1"/>
</dbReference>
<accession>A0A1X7VLC7</accession>
<reference evidence="1" key="1">
    <citation type="submission" date="2017-05" db="UniProtKB">
        <authorList>
            <consortium name="EnsemblMetazoa"/>
        </authorList>
    </citation>
    <scope>IDENTIFICATION</scope>
</reference>
<name>A0A1X7VLC7_AMPQE</name>
<sequence length="536" mass="59243">MHLVIVHGYLLSGTGSNIYCANVAKTWKRLGHAVTVVCQDRNAGKLDFVDEHFIGTNNVPATAPSPGSIRVVVPDIDNLLLVYVFNQYEGFTVKEMGNSQCSFDEIENYIDKTAAGLSKVLMQGVDRILTNHAILSPAVAKRASKGQVPYDIKIHGSSLNFSLKQRPELLKYALEGLCHCEKIVAGTSYICKLLGETFAQHAKEIGLHDKKVVIPPGMDPNVFQLIDTVNVNQQRFLEKIKIYADKKPTGRQAQKIVLPNPASTDDLHKSLTALAGTYDQWAVDYDLVQRWPAITEDEPVLVYFGSYLNTKGVGEVLVSFPTILNEIPKARLLIIGYGGYREHMEGILASMESGDINAFIAFCQAGSFLDASADELRGFFRTISQEERQRITITGIMEHSQICEVLPMASISIVGSKCAEAFGMVTVEAMCSGVLPLSNYHSGLEDILDVVKKVDPSLEAIMHIRSERGGKFGSADGSVLLKELPKKVINALKYLYPNAEYSDQTQRRKISEKLRSIAVENFSWDKICMSLLEPLH</sequence>